<gene>
    <name evidence="1" type="ORF">QO018_003957</name>
    <name evidence="2" type="ORF">QO018_005796</name>
    <name evidence="3" type="ORF">QO018_006361</name>
</gene>
<keyword evidence="4" id="KW-1185">Reference proteome</keyword>
<comment type="caution">
    <text evidence="3">The sequence shown here is derived from an EMBL/GenBank/DDBJ whole genome shotgun (WGS) entry which is preliminary data.</text>
</comment>
<dbReference type="EMBL" id="JAUSVU010000052">
    <property type="protein sequence ID" value="MDQ0537456.1"/>
    <property type="molecule type" value="Genomic_DNA"/>
</dbReference>
<name>A0ABU0MVL1_9PROT</name>
<sequence length="24" mass="2799">EDGSLEVEISIHHGDEIQLKAHRW</sequence>
<dbReference type="Proteomes" id="UP001244552">
    <property type="component" value="Unassembled WGS sequence"/>
</dbReference>
<proteinExistence type="predicted"/>
<reference evidence="3 4" key="1">
    <citation type="submission" date="2023-07" db="EMBL/GenBank/DDBJ databases">
        <title>Genomic Encyclopedia of Type Strains, Phase IV (KMG-IV): sequencing the most valuable type-strain genomes for metagenomic binning, comparative biology and taxonomic classification.</title>
        <authorList>
            <person name="Goeker M."/>
        </authorList>
    </citation>
    <scope>NUCLEOTIDE SEQUENCE [LARGE SCALE GENOMIC DNA]</scope>
    <source>
        <strain evidence="3 4">DSM 19922</strain>
    </source>
</reference>
<evidence type="ECO:0000313" key="2">
    <source>
        <dbReference type="EMBL" id="MDQ0536898.1"/>
    </source>
</evidence>
<accession>A0ABU0MVL1</accession>
<protein>
    <submittedName>
        <fullName evidence="3">Uncharacterized protein</fullName>
    </submittedName>
</protein>
<evidence type="ECO:0000313" key="3">
    <source>
        <dbReference type="EMBL" id="MDQ0537456.1"/>
    </source>
</evidence>
<feature type="non-terminal residue" evidence="3">
    <location>
        <position position="1"/>
    </location>
</feature>
<dbReference type="EMBL" id="JAUSVU010000034">
    <property type="protein sequence ID" value="MDQ0536898.1"/>
    <property type="molecule type" value="Genomic_DNA"/>
</dbReference>
<evidence type="ECO:0000313" key="1">
    <source>
        <dbReference type="EMBL" id="MDQ0535079.1"/>
    </source>
</evidence>
<dbReference type="EMBL" id="JAUSVU010000015">
    <property type="protein sequence ID" value="MDQ0535079.1"/>
    <property type="molecule type" value="Genomic_DNA"/>
</dbReference>
<evidence type="ECO:0000313" key="4">
    <source>
        <dbReference type="Proteomes" id="UP001244552"/>
    </source>
</evidence>
<organism evidence="3 4">
    <name type="scientific">Azospirillum picis</name>
    <dbReference type="NCBI Taxonomy" id="488438"/>
    <lineage>
        <taxon>Bacteria</taxon>
        <taxon>Pseudomonadati</taxon>
        <taxon>Pseudomonadota</taxon>
        <taxon>Alphaproteobacteria</taxon>
        <taxon>Rhodospirillales</taxon>
        <taxon>Azospirillaceae</taxon>
        <taxon>Azospirillum</taxon>
    </lineage>
</organism>